<dbReference type="Gene3D" id="3.10.310.40">
    <property type="match status" value="1"/>
</dbReference>
<dbReference type="PRINTS" id="PR00980">
    <property type="entry name" value="TRNASYNTHALA"/>
</dbReference>
<keyword evidence="15" id="KW-1185">Reference proteome</keyword>
<reference evidence="14 15" key="1">
    <citation type="submission" date="2023-03" db="EMBL/GenBank/DDBJ databases">
        <title>Draft genome sequence of Thalassotalea eurytherma JCM 18482T.</title>
        <authorList>
            <person name="Sawabe T."/>
        </authorList>
    </citation>
    <scope>NUCLEOTIDE SEQUENCE [LARGE SCALE GENOMIC DNA]</scope>
    <source>
        <strain evidence="14 15">JCM 18482</strain>
    </source>
</reference>
<dbReference type="Gene3D" id="3.30.930.10">
    <property type="entry name" value="Bira Bifunctional Protein, Domain 2"/>
    <property type="match status" value="1"/>
</dbReference>
<sequence>MIKTSAEIRQAFLEFFASKQHQIVESSSLVPGNDATLLFTNAGMVPFKDVFLGAEKRSYTRATSSQRCVRAGGKHNDLENVGYTARHHTFFEMLGNFSFGDYFKEDAITFAWEFLTKVLGLPEEKLLVTTYETDQEAFDFWANKIGVPKDKIIRIGDKSPSKKFESDNFWSMGDTGPCGPCTEIFYDHGEHIWGGPPGSPEEDGDRFIEIWNLVFMQYNRQADGTMEPLPKPSVDTGMGLERIAAIMQGVHSNYETDTFVHLIQAAAKLLECNDFEHKSLRVIADHIRSCSFLIADGVMPSNEGRGYVLRRIIRRAVRHGHKLEAKSHFFHKLVSALVETMGQAYPELIKHQAIIEKMLRIEEEQFGRTLDRGMALLEDILTNLDGDTVSGEDVFKLYDTYGFPADLTADIARERALYIDHNGFDVAMGLQRERAQQASQFGTDYNEQLKSEHVTDFKGYTKNETHATVVELFVDGESVSSLASGQKGVVVLDHTTFYAESGGQVGDSGVISVNDGEFVVNDTVKIGEAFAHQGVAKATIQLNDRVNTVINVARREKIVKNHTATHLLHAALRNVLGEHVTQKGSLCDEEKLRFDFSHFEALTKDEVRTIERLVNEEIRKNHTRDTELMDIEDAKAKGAMALFGEKYDDEVRVVTLGDFSTELCGGVHVESTGNIGLFKIVTEQGIAAGIRRIEAVTGEAALTYTEQQSDLIAALSSLVKGDTANVQEKVEQLLAKNKVLEKEVNQLKQSMASQAGADLVSQAIDINGIKALIANIDGVEAKALRGMVDDLKNKMGSAIIMLATANDNKVSLIAGVTKDLTGQVKAGELVNFVAQQVGGKGGGRPDMAQAGGSQPENIPAAMATVQPWLQEKLS</sequence>
<dbReference type="Pfam" id="PF07973">
    <property type="entry name" value="tRNA_SAD"/>
    <property type="match status" value="1"/>
</dbReference>
<evidence type="ECO:0000256" key="7">
    <source>
        <dbReference type="ARBA" id="ARBA00022840"/>
    </source>
</evidence>
<evidence type="ECO:0000256" key="2">
    <source>
        <dbReference type="ARBA" id="ARBA00022555"/>
    </source>
</evidence>
<evidence type="ECO:0000256" key="1">
    <source>
        <dbReference type="ARBA" id="ARBA00008226"/>
    </source>
</evidence>
<dbReference type="CDD" id="cd00673">
    <property type="entry name" value="AlaRS_core"/>
    <property type="match status" value="1"/>
</dbReference>
<dbReference type="InterPro" id="IPR023033">
    <property type="entry name" value="Ala_tRNA_ligase_euk/bac"/>
</dbReference>
<keyword evidence="12" id="KW-0175">Coiled coil</keyword>
<evidence type="ECO:0000256" key="12">
    <source>
        <dbReference type="SAM" id="Coils"/>
    </source>
</evidence>
<dbReference type="InterPro" id="IPR012947">
    <property type="entry name" value="tRNA_SAD"/>
</dbReference>
<dbReference type="InterPro" id="IPR018162">
    <property type="entry name" value="Ala-tRNA-ligase_IIc_anticod-bd"/>
</dbReference>
<feature type="binding site" evidence="11">
    <location>
        <position position="566"/>
    </location>
    <ligand>
        <name>Zn(2+)</name>
        <dbReference type="ChEBI" id="CHEBI:29105"/>
    </ligand>
</feature>
<keyword evidence="7 11" id="KW-0067">ATP-binding</keyword>
<keyword evidence="3 11" id="KW-0436">Ligase</keyword>
<evidence type="ECO:0000313" key="15">
    <source>
        <dbReference type="Proteomes" id="UP001157133"/>
    </source>
</evidence>
<evidence type="ECO:0000256" key="11">
    <source>
        <dbReference type="HAMAP-Rule" id="MF_00036"/>
    </source>
</evidence>
<dbReference type="Pfam" id="PF01411">
    <property type="entry name" value="tRNA-synt_2c"/>
    <property type="match status" value="1"/>
</dbReference>
<dbReference type="InterPro" id="IPR003156">
    <property type="entry name" value="DHHA1_dom"/>
</dbReference>
<dbReference type="PANTHER" id="PTHR11777">
    <property type="entry name" value="ALANYL-TRNA SYNTHETASE"/>
    <property type="match status" value="1"/>
</dbReference>
<keyword evidence="8 11" id="KW-0694">RNA-binding</keyword>
<keyword evidence="10 11" id="KW-0030">Aminoacyl-tRNA synthetase</keyword>
<evidence type="ECO:0000259" key="13">
    <source>
        <dbReference type="PROSITE" id="PS50860"/>
    </source>
</evidence>
<dbReference type="InterPro" id="IPR050058">
    <property type="entry name" value="Ala-tRNA_ligase"/>
</dbReference>
<dbReference type="NCBIfam" id="TIGR00344">
    <property type="entry name" value="alaS"/>
    <property type="match status" value="1"/>
</dbReference>
<comment type="similarity">
    <text evidence="1 11">Belongs to the class-II aminoacyl-tRNA synthetase family.</text>
</comment>
<dbReference type="Gene3D" id="3.30.980.10">
    <property type="entry name" value="Threonyl-trna Synthetase, Chain A, domain 2"/>
    <property type="match status" value="1"/>
</dbReference>
<comment type="catalytic activity">
    <reaction evidence="11">
        <text>tRNA(Ala) + L-alanine + ATP = L-alanyl-tRNA(Ala) + AMP + diphosphate</text>
        <dbReference type="Rhea" id="RHEA:12540"/>
        <dbReference type="Rhea" id="RHEA-COMP:9657"/>
        <dbReference type="Rhea" id="RHEA-COMP:9923"/>
        <dbReference type="ChEBI" id="CHEBI:30616"/>
        <dbReference type="ChEBI" id="CHEBI:33019"/>
        <dbReference type="ChEBI" id="CHEBI:57972"/>
        <dbReference type="ChEBI" id="CHEBI:78442"/>
        <dbReference type="ChEBI" id="CHEBI:78497"/>
        <dbReference type="ChEBI" id="CHEBI:456215"/>
        <dbReference type="EC" id="6.1.1.7"/>
    </reaction>
</comment>
<dbReference type="PANTHER" id="PTHR11777:SF9">
    <property type="entry name" value="ALANINE--TRNA LIGASE, CYTOPLASMIC"/>
    <property type="match status" value="1"/>
</dbReference>
<dbReference type="HAMAP" id="MF_00036_B">
    <property type="entry name" value="Ala_tRNA_synth_B"/>
    <property type="match status" value="1"/>
</dbReference>
<comment type="caution">
    <text evidence="14">The sequence shown here is derived from an EMBL/GenBank/DDBJ whole genome shotgun (WGS) entry which is preliminary data.</text>
</comment>
<dbReference type="Proteomes" id="UP001157133">
    <property type="component" value="Unassembled WGS sequence"/>
</dbReference>
<dbReference type="InterPro" id="IPR009000">
    <property type="entry name" value="Transl_B-barrel_sf"/>
</dbReference>
<gene>
    <name evidence="11 14" type="primary">alaS</name>
    <name evidence="14" type="ORF">theurythT_08810</name>
</gene>
<dbReference type="InterPro" id="IPR018165">
    <property type="entry name" value="Ala-tRNA-synth_IIc_core"/>
</dbReference>
<evidence type="ECO:0000256" key="4">
    <source>
        <dbReference type="ARBA" id="ARBA00022723"/>
    </source>
</evidence>
<dbReference type="SUPFAM" id="SSF55186">
    <property type="entry name" value="ThrRS/AlaRS common domain"/>
    <property type="match status" value="1"/>
</dbReference>
<keyword evidence="5 11" id="KW-0547">Nucleotide-binding</keyword>
<keyword evidence="4 11" id="KW-0479">Metal-binding</keyword>
<name>A0ABQ6H1R8_9GAMM</name>
<evidence type="ECO:0000256" key="5">
    <source>
        <dbReference type="ARBA" id="ARBA00022741"/>
    </source>
</evidence>
<dbReference type="Gene3D" id="3.30.54.20">
    <property type="match status" value="1"/>
</dbReference>
<dbReference type="SUPFAM" id="SSF50447">
    <property type="entry name" value="Translation proteins"/>
    <property type="match status" value="1"/>
</dbReference>
<evidence type="ECO:0000256" key="8">
    <source>
        <dbReference type="ARBA" id="ARBA00022884"/>
    </source>
</evidence>
<comment type="cofactor">
    <cofactor evidence="11">
        <name>Zn(2+)</name>
        <dbReference type="ChEBI" id="CHEBI:29105"/>
    </cofactor>
    <text evidence="11">Binds 1 zinc ion per subunit.</text>
</comment>
<dbReference type="EC" id="6.1.1.7" evidence="11"/>
<dbReference type="InterPro" id="IPR018163">
    <property type="entry name" value="Thr/Ala-tRNA-synth_IIc_edit"/>
</dbReference>
<evidence type="ECO:0000256" key="10">
    <source>
        <dbReference type="ARBA" id="ARBA00023146"/>
    </source>
</evidence>
<feature type="domain" description="Alanyl-transfer RNA synthetases family profile" evidence="13">
    <location>
        <begin position="3"/>
        <end position="707"/>
    </location>
</feature>
<dbReference type="InterPro" id="IPR045864">
    <property type="entry name" value="aa-tRNA-synth_II/BPL/LPL"/>
</dbReference>
<feature type="binding site" evidence="11">
    <location>
        <position position="562"/>
    </location>
    <ligand>
        <name>Zn(2+)</name>
        <dbReference type="ChEBI" id="CHEBI:29105"/>
    </ligand>
</feature>
<dbReference type="Gene3D" id="2.40.30.130">
    <property type="match status" value="1"/>
</dbReference>
<evidence type="ECO:0000313" key="14">
    <source>
        <dbReference type="EMBL" id="GLX81429.1"/>
    </source>
</evidence>
<keyword evidence="11" id="KW-0963">Cytoplasm</keyword>
<evidence type="ECO:0000256" key="6">
    <source>
        <dbReference type="ARBA" id="ARBA00022833"/>
    </source>
</evidence>
<dbReference type="SMART" id="SM00863">
    <property type="entry name" value="tRNA_SAD"/>
    <property type="match status" value="1"/>
</dbReference>
<protein>
    <recommendedName>
        <fullName evidence="11">Alanine--tRNA ligase</fullName>
        <ecNumber evidence="11">6.1.1.7</ecNumber>
    </recommendedName>
    <alternativeName>
        <fullName evidence="11">Alanyl-tRNA synthetase</fullName>
        <shortName evidence="11">AlaRS</shortName>
    </alternativeName>
</protein>
<dbReference type="GO" id="GO:0016874">
    <property type="term" value="F:ligase activity"/>
    <property type="evidence" value="ECO:0007669"/>
    <property type="project" value="UniProtKB-KW"/>
</dbReference>
<feature type="coiled-coil region" evidence="12">
    <location>
        <begin position="723"/>
        <end position="750"/>
    </location>
</feature>
<evidence type="ECO:0000256" key="9">
    <source>
        <dbReference type="ARBA" id="ARBA00022917"/>
    </source>
</evidence>
<dbReference type="SUPFAM" id="SSF55681">
    <property type="entry name" value="Class II aaRS and biotin synthetases"/>
    <property type="match status" value="1"/>
</dbReference>
<proteinExistence type="inferred from homology"/>
<dbReference type="Pfam" id="PF02272">
    <property type="entry name" value="DHHA1"/>
    <property type="match status" value="1"/>
</dbReference>
<keyword evidence="9 11" id="KW-0648">Protein biosynthesis</keyword>
<keyword evidence="2 11" id="KW-0820">tRNA-binding</keyword>
<dbReference type="InterPro" id="IPR018164">
    <property type="entry name" value="Ala-tRNA-synth_IIc_N"/>
</dbReference>
<accession>A0ABQ6H1R8</accession>
<comment type="function">
    <text evidence="11">Catalyzes the attachment of alanine to tRNA(Ala) in a two-step reaction: alanine is first activated by ATP to form Ala-AMP and then transferred to the acceptor end of tRNA(Ala). Also edits incorrectly charged Ser-tRNA(Ala) and Gly-tRNA(Ala) via its editing domain.</text>
</comment>
<dbReference type="EMBL" id="BSSU01000004">
    <property type="protein sequence ID" value="GLX81429.1"/>
    <property type="molecule type" value="Genomic_DNA"/>
</dbReference>
<dbReference type="SUPFAM" id="SSF101353">
    <property type="entry name" value="Putative anticodon-binding domain of alanyl-tRNA synthetase (AlaRS)"/>
    <property type="match status" value="1"/>
</dbReference>
<dbReference type="Gene3D" id="6.10.250.550">
    <property type="match status" value="1"/>
</dbReference>
<dbReference type="InterPro" id="IPR002318">
    <property type="entry name" value="Ala-tRNA-lgiase_IIc"/>
</dbReference>
<organism evidence="14 15">
    <name type="scientific">Thalassotalea eurytherma</name>
    <dbReference type="NCBI Taxonomy" id="1144278"/>
    <lineage>
        <taxon>Bacteria</taxon>
        <taxon>Pseudomonadati</taxon>
        <taxon>Pseudomonadota</taxon>
        <taxon>Gammaproteobacteria</taxon>
        <taxon>Alteromonadales</taxon>
        <taxon>Colwelliaceae</taxon>
        <taxon>Thalassotalea</taxon>
    </lineage>
</organism>
<evidence type="ECO:0000256" key="3">
    <source>
        <dbReference type="ARBA" id="ARBA00022598"/>
    </source>
</evidence>
<comment type="domain">
    <text evidence="11">Consists of three domains; the N-terminal catalytic domain, the editing domain and the C-terminal C-Ala domain. The editing domain removes incorrectly charged amino acids, while the C-Ala domain, along with tRNA(Ala), serves as a bridge to cooperatively bring together the editing and aminoacylation centers thus stimulating deacylation of misacylated tRNAs.</text>
</comment>
<dbReference type="PROSITE" id="PS50860">
    <property type="entry name" value="AA_TRNA_LIGASE_II_ALA"/>
    <property type="match status" value="1"/>
</dbReference>
<feature type="binding site" evidence="11">
    <location>
        <position position="668"/>
    </location>
    <ligand>
        <name>Zn(2+)</name>
        <dbReference type="ChEBI" id="CHEBI:29105"/>
    </ligand>
</feature>
<dbReference type="RefSeq" id="WP_284206764.1">
    <property type="nucleotide sequence ID" value="NZ_BSSU01000004.1"/>
</dbReference>
<keyword evidence="6 11" id="KW-0862">Zinc</keyword>
<comment type="subcellular location">
    <subcellularLocation>
        <location evidence="11">Cytoplasm</location>
    </subcellularLocation>
</comment>
<feature type="binding site" evidence="11">
    <location>
        <position position="664"/>
    </location>
    <ligand>
        <name>Zn(2+)</name>
        <dbReference type="ChEBI" id="CHEBI:29105"/>
    </ligand>
</feature>